<keyword evidence="4" id="KW-1185">Reference proteome</keyword>
<dbReference type="STRING" id="152268.A6K24_23085"/>
<sequence length="380" mass="42975">MDLSNILTKKIEKIEWCKLPGKRNRAAGSNARLGVHGDNVPLDLVRVTIDGKQGFGWSRIKENRGKELLGTTVKELFRSNGEVSEHYYDIEFPLLDWLGNEQGKPVYELLLGNTDEKISIPCYDTSLYFDDLHLENDSDAVELIKSEALAGWALGHRAFKIKVGRGAMHMPLIKGTNRDISIIKGVREVIGPDAKIMIDANNGYNLNITKEVLSKTEDSNIYWIEEPFHEDPEFLNNLKYWIKKEGLNVMVTDGEGNAAPQIVDWAKEGKIDAIQYDILHFGFHKWKYLGKDLDEANVKTAPHNYGCVYGNFALGHLAPLIKGFLFIEWDEVKIEGLDASDYVINNGYVEVPKKPGFGLELDEPFYSLLVEEEGWSVQDI</sequence>
<dbReference type="SUPFAM" id="SSF51604">
    <property type="entry name" value="Enolase C-terminal domain-like"/>
    <property type="match status" value="1"/>
</dbReference>
<accession>A0A179SWY8</accession>
<dbReference type="InterPro" id="IPR029017">
    <property type="entry name" value="Enolase-like_N"/>
</dbReference>
<dbReference type="Proteomes" id="UP000078534">
    <property type="component" value="Unassembled WGS sequence"/>
</dbReference>
<evidence type="ECO:0000313" key="3">
    <source>
        <dbReference type="EMBL" id="OAS85884.1"/>
    </source>
</evidence>
<gene>
    <name evidence="3" type="ORF">A6K24_23085</name>
</gene>
<proteinExistence type="predicted"/>
<organism evidence="3 4">
    <name type="scientific">Metabacillus litoralis</name>
    <dbReference type="NCBI Taxonomy" id="152268"/>
    <lineage>
        <taxon>Bacteria</taxon>
        <taxon>Bacillati</taxon>
        <taxon>Bacillota</taxon>
        <taxon>Bacilli</taxon>
        <taxon>Bacillales</taxon>
        <taxon>Bacillaceae</taxon>
        <taxon>Metabacillus</taxon>
    </lineage>
</organism>
<dbReference type="InterPro" id="IPR036849">
    <property type="entry name" value="Enolase-like_C_sf"/>
</dbReference>
<keyword evidence="1" id="KW-0479">Metal-binding</keyword>
<name>A0A179SWY8_9BACI</name>
<comment type="caution">
    <text evidence="3">The sequence shown here is derived from an EMBL/GenBank/DDBJ whole genome shotgun (WGS) entry which is preliminary data.</text>
</comment>
<feature type="domain" description="Mandelate racemase/muconate lactonizing enzyme C-terminal" evidence="2">
    <location>
        <begin position="141"/>
        <end position="250"/>
    </location>
</feature>
<dbReference type="Gene3D" id="3.30.390.10">
    <property type="entry name" value="Enolase-like, N-terminal domain"/>
    <property type="match status" value="1"/>
</dbReference>
<evidence type="ECO:0000259" key="2">
    <source>
        <dbReference type="SMART" id="SM00922"/>
    </source>
</evidence>
<dbReference type="InterPro" id="IPR029065">
    <property type="entry name" value="Enolase_C-like"/>
</dbReference>
<protein>
    <recommendedName>
        <fullName evidence="2">Mandelate racemase/muconate lactonizing enzyme C-terminal domain-containing protein</fullName>
    </recommendedName>
</protein>
<dbReference type="Pfam" id="PF13378">
    <property type="entry name" value="MR_MLE_C"/>
    <property type="match status" value="1"/>
</dbReference>
<evidence type="ECO:0000313" key="4">
    <source>
        <dbReference type="Proteomes" id="UP000078534"/>
    </source>
</evidence>
<dbReference type="PANTHER" id="PTHR48080">
    <property type="entry name" value="D-GALACTONATE DEHYDRATASE-RELATED"/>
    <property type="match status" value="1"/>
</dbReference>
<dbReference type="AlphaFoldDB" id="A0A179SWY8"/>
<dbReference type="RefSeq" id="WP_066333022.1">
    <property type="nucleotide sequence ID" value="NZ_LWSG01000017.1"/>
</dbReference>
<dbReference type="InterPro" id="IPR013342">
    <property type="entry name" value="Mandelate_racemase_C"/>
</dbReference>
<evidence type="ECO:0000256" key="1">
    <source>
        <dbReference type="ARBA" id="ARBA00022723"/>
    </source>
</evidence>
<dbReference type="Gene3D" id="3.20.20.120">
    <property type="entry name" value="Enolase-like C-terminal domain"/>
    <property type="match status" value="1"/>
</dbReference>
<dbReference type="InterPro" id="IPR034593">
    <property type="entry name" value="DgoD-like"/>
</dbReference>
<dbReference type="SMART" id="SM00922">
    <property type="entry name" value="MR_MLE"/>
    <property type="match status" value="1"/>
</dbReference>
<dbReference type="OrthoDB" id="9774531at2"/>
<dbReference type="SFLD" id="SFLDS00001">
    <property type="entry name" value="Enolase"/>
    <property type="match status" value="1"/>
</dbReference>
<dbReference type="GO" id="GO:0046872">
    <property type="term" value="F:metal ion binding"/>
    <property type="evidence" value="ECO:0007669"/>
    <property type="project" value="UniProtKB-KW"/>
</dbReference>
<dbReference type="EMBL" id="LWSG01000017">
    <property type="protein sequence ID" value="OAS85884.1"/>
    <property type="molecule type" value="Genomic_DNA"/>
</dbReference>
<reference evidence="4" key="1">
    <citation type="submission" date="2016-04" db="EMBL/GenBank/DDBJ databases">
        <authorList>
            <person name="Lyu Z."/>
            <person name="Lyu W."/>
        </authorList>
    </citation>
    <scope>NUCLEOTIDE SEQUENCE [LARGE SCALE GENOMIC DNA]</scope>
    <source>
        <strain evidence="4">C44</strain>
    </source>
</reference>